<dbReference type="InterPro" id="IPR021202">
    <property type="entry name" value="Rv3654c-like"/>
</dbReference>
<sequence length="127" mass="12785">MRTTERTDRAGGPDAGVATVWTAAAVAALVSVAALVFLLGAAMAARHRLEAAADLGALAAASHAAEGPARACERARWVAEHLSAVVLSCRWERSDALVEVGSASGGRPAWLPAPSARARAGPVGPAP</sequence>
<evidence type="ECO:0000313" key="5">
    <source>
        <dbReference type="Proteomes" id="UP001597419"/>
    </source>
</evidence>
<proteinExistence type="predicted"/>
<feature type="transmembrane region" description="Helical" evidence="2">
    <location>
        <begin position="20"/>
        <end position="39"/>
    </location>
</feature>
<dbReference type="EMBL" id="JBHUKU010000009">
    <property type="protein sequence ID" value="MFD2461039.1"/>
    <property type="molecule type" value="Genomic_DNA"/>
</dbReference>
<evidence type="ECO:0000256" key="1">
    <source>
        <dbReference type="SAM" id="MobiDB-lite"/>
    </source>
</evidence>
<reference evidence="5" key="1">
    <citation type="journal article" date="2019" name="Int. J. Syst. Evol. Microbiol.">
        <title>The Global Catalogue of Microorganisms (GCM) 10K type strain sequencing project: providing services to taxonomists for standard genome sequencing and annotation.</title>
        <authorList>
            <consortium name="The Broad Institute Genomics Platform"/>
            <consortium name="The Broad Institute Genome Sequencing Center for Infectious Disease"/>
            <person name="Wu L."/>
            <person name="Ma J."/>
        </authorList>
    </citation>
    <scope>NUCLEOTIDE SEQUENCE [LARGE SCALE GENOMIC DNA]</scope>
    <source>
        <strain evidence="5">CGMCC 4.7643</strain>
    </source>
</reference>
<organism evidence="4 5">
    <name type="scientific">Amycolatopsis samaneae</name>
    <dbReference type="NCBI Taxonomy" id="664691"/>
    <lineage>
        <taxon>Bacteria</taxon>
        <taxon>Bacillati</taxon>
        <taxon>Actinomycetota</taxon>
        <taxon>Actinomycetes</taxon>
        <taxon>Pseudonocardiales</taxon>
        <taxon>Pseudonocardiaceae</taxon>
        <taxon>Amycolatopsis</taxon>
    </lineage>
</organism>
<feature type="domain" description="Putative Flp pilus-assembly TadG-like N-terminal" evidence="3">
    <location>
        <begin position="16"/>
        <end position="62"/>
    </location>
</feature>
<protein>
    <submittedName>
        <fullName evidence="4">Rv3654c family TadE-like protein</fullName>
    </submittedName>
</protein>
<feature type="region of interest" description="Disordered" evidence="1">
    <location>
        <begin position="102"/>
        <end position="127"/>
    </location>
</feature>
<dbReference type="RefSeq" id="WP_345406620.1">
    <property type="nucleotide sequence ID" value="NZ_BAABHG010000020.1"/>
</dbReference>
<keyword evidence="2" id="KW-0472">Membrane</keyword>
<evidence type="ECO:0000256" key="2">
    <source>
        <dbReference type="SAM" id="Phobius"/>
    </source>
</evidence>
<dbReference type="Pfam" id="PF13400">
    <property type="entry name" value="Tad"/>
    <property type="match status" value="1"/>
</dbReference>
<evidence type="ECO:0000259" key="3">
    <source>
        <dbReference type="Pfam" id="PF13400"/>
    </source>
</evidence>
<keyword evidence="2" id="KW-0812">Transmembrane</keyword>
<feature type="compositionally biased region" description="Low complexity" evidence="1">
    <location>
        <begin position="112"/>
        <end position="127"/>
    </location>
</feature>
<name>A0ABW5GJN9_9PSEU</name>
<keyword evidence="5" id="KW-1185">Reference proteome</keyword>
<dbReference type="NCBIfam" id="TIGR03816">
    <property type="entry name" value="tadE_like_DECH"/>
    <property type="match status" value="1"/>
</dbReference>
<gene>
    <name evidence="4" type="ORF">ACFSYJ_20705</name>
</gene>
<keyword evidence="2" id="KW-1133">Transmembrane helix</keyword>
<dbReference type="InterPro" id="IPR028087">
    <property type="entry name" value="Tad_N"/>
</dbReference>
<evidence type="ECO:0000313" key="4">
    <source>
        <dbReference type="EMBL" id="MFD2461039.1"/>
    </source>
</evidence>
<comment type="caution">
    <text evidence="4">The sequence shown here is derived from an EMBL/GenBank/DDBJ whole genome shotgun (WGS) entry which is preliminary data.</text>
</comment>
<dbReference type="Proteomes" id="UP001597419">
    <property type="component" value="Unassembled WGS sequence"/>
</dbReference>
<accession>A0ABW5GJN9</accession>